<comment type="subcellular location">
    <subcellularLocation>
        <location evidence="1">Cytoplasm</location>
        <location evidence="1">Cytoskeleton</location>
        <location evidence="1">Flagellum axoneme</location>
    </subcellularLocation>
</comment>
<evidence type="ECO:0000256" key="3">
    <source>
        <dbReference type="ARBA" id="ARBA00022490"/>
    </source>
</evidence>
<reference evidence="12" key="1">
    <citation type="submission" date="2020-05" db="EMBL/GenBank/DDBJ databases">
        <title>Phylogenomic resolution of chytrid fungi.</title>
        <authorList>
            <person name="Stajich J.E."/>
            <person name="Amses K."/>
            <person name="Simmons R."/>
            <person name="Seto K."/>
            <person name="Myers J."/>
            <person name="Bonds A."/>
            <person name="Quandt C.A."/>
            <person name="Barry K."/>
            <person name="Liu P."/>
            <person name="Grigoriev I."/>
            <person name="Longcore J.E."/>
            <person name="James T.Y."/>
        </authorList>
    </citation>
    <scope>NUCLEOTIDE SEQUENCE</scope>
    <source>
        <strain evidence="12">JEL0513</strain>
    </source>
</reference>
<evidence type="ECO:0000256" key="10">
    <source>
        <dbReference type="SAM" id="Coils"/>
    </source>
</evidence>
<evidence type="ECO:0000256" key="9">
    <source>
        <dbReference type="ARBA" id="ARBA00046435"/>
    </source>
</evidence>
<dbReference type="EMBL" id="JADGJH010000592">
    <property type="protein sequence ID" value="KAJ3125755.1"/>
    <property type="molecule type" value="Genomic_DNA"/>
</dbReference>
<protein>
    <submittedName>
        <fullName evidence="12">Protein Tax-1</fullName>
    </submittedName>
</protein>
<name>A0AAD5T8B0_9FUNG</name>
<feature type="region of interest" description="Disordered" evidence="11">
    <location>
        <begin position="106"/>
        <end position="154"/>
    </location>
</feature>
<comment type="similarity">
    <text evidence="2">Belongs to the RIB43A family.</text>
</comment>
<feature type="coiled-coil region" evidence="10">
    <location>
        <begin position="196"/>
        <end position="243"/>
    </location>
</feature>
<gene>
    <name evidence="12" type="primary">RIBC2</name>
    <name evidence="12" type="ORF">HK100_010610</name>
</gene>
<keyword evidence="7" id="KW-0206">Cytoskeleton</keyword>
<keyword evidence="6" id="KW-0969">Cilium</keyword>
<sequence length="378" mass="44813">MYKVEIPIDRLQQAAISRRQKLDTERKTRIFDPKTRIIGIDVKALDEQVRIKNESKQLDQARDAAYHQYSKYTTQILSLMDNQTASTRRLHLQDMNDFRAEKQAPFQSRDFDLIDPDARKKDKPARAGDSDPRCGVSGLQQFEGEDLGEAKRRREQRAQMKTWVEREMWEKKCRDNSEAEEKRRYEEYQNNVALKAKALQQSLVNAKRNQRKADNAFNQSLAAQKKQREAEDKERTSQQNMQEIINNVNGVFLTETPNVTEISGGHKIRVDLFKGITKEQKDEMFQIQAYQREQNERKRQQERDDEARYALQETSNRRGMYLLEREKERQTKAMAVQIRRENEMKAGEDRTKWEYINRVLYTNPPTKAFFEQFNTTSR</sequence>
<dbReference type="InterPro" id="IPR008805">
    <property type="entry name" value="RIB43A"/>
</dbReference>
<comment type="caution">
    <text evidence="12">The sequence shown here is derived from an EMBL/GenBank/DDBJ whole genome shotgun (WGS) entry which is preliminary data.</text>
</comment>
<comment type="subunit">
    <text evidence="9">Microtubule inner protein component of sperm flagellar doublet microtubules.</text>
</comment>
<accession>A0AAD5T8B0</accession>
<dbReference type="Proteomes" id="UP001211907">
    <property type="component" value="Unassembled WGS sequence"/>
</dbReference>
<proteinExistence type="inferred from homology"/>
<dbReference type="PANTHER" id="PTHR14517">
    <property type="entry name" value="RIB43A-RELATED"/>
    <property type="match status" value="1"/>
</dbReference>
<keyword evidence="5 10" id="KW-0175">Coiled coil</keyword>
<keyword evidence="13" id="KW-1185">Reference proteome</keyword>
<evidence type="ECO:0000256" key="2">
    <source>
        <dbReference type="ARBA" id="ARBA00006875"/>
    </source>
</evidence>
<dbReference type="AlphaFoldDB" id="A0AAD5T8B0"/>
<organism evidence="12 13">
    <name type="scientific">Physocladia obscura</name>
    <dbReference type="NCBI Taxonomy" id="109957"/>
    <lineage>
        <taxon>Eukaryota</taxon>
        <taxon>Fungi</taxon>
        <taxon>Fungi incertae sedis</taxon>
        <taxon>Chytridiomycota</taxon>
        <taxon>Chytridiomycota incertae sedis</taxon>
        <taxon>Chytridiomycetes</taxon>
        <taxon>Chytridiales</taxon>
        <taxon>Chytriomycetaceae</taxon>
        <taxon>Physocladia</taxon>
    </lineage>
</organism>
<feature type="compositionally biased region" description="Basic and acidic residues" evidence="11">
    <location>
        <begin position="109"/>
        <end position="132"/>
    </location>
</feature>
<dbReference type="Pfam" id="PF05914">
    <property type="entry name" value="RIB43A"/>
    <property type="match status" value="1"/>
</dbReference>
<keyword evidence="8" id="KW-0966">Cell projection</keyword>
<evidence type="ECO:0000256" key="7">
    <source>
        <dbReference type="ARBA" id="ARBA00023212"/>
    </source>
</evidence>
<keyword evidence="3" id="KW-0963">Cytoplasm</keyword>
<evidence type="ECO:0000313" key="13">
    <source>
        <dbReference type="Proteomes" id="UP001211907"/>
    </source>
</evidence>
<evidence type="ECO:0000256" key="11">
    <source>
        <dbReference type="SAM" id="MobiDB-lite"/>
    </source>
</evidence>
<evidence type="ECO:0000256" key="8">
    <source>
        <dbReference type="ARBA" id="ARBA00023273"/>
    </source>
</evidence>
<evidence type="ECO:0000256" key="4">
    <source>
        <dbReference type="ARBA" id="ARBA00022846"/>
    </source>
</evidence>
<dbReference type="PANTHER" id="PTHR14517:SF6">
    <property type="entry name" value="RE41410P"/>
    <property type="match status" value="1"/>
</dbReference>
<evidence type="ECO:0000256" key="5">
    <source>
        <dbReference type="ARBA" id="ARBA00023054"/>
    </source>
</evidence>
<evidence type="ECO:0000313" key="12">
    <source>
        <dbReference type="EMBL" id="KAJ3125755.1"/>
    </source>
</evidence>
<evidence type="ECO:0000256" key="1">
    <source>
        <dbReference type="ARBA" id="ARBA00004611"/>
    </source>
</evidence>
<evidence type="ECO:0000256" key="6">
    <source>
        <dbReference type="ARBA" id="ARBA00023069"/>
    </source>
</evidence>
<keyword evidence="4" id="KW-0282">Flagellum</keyword>